<feature type="domain" description="DUF2428" evidence="2">
    <location>
        <begin position="642"/>
        <end position="868"/>
    </location>
</feature>
<reference evidence="4 5" key="1">
    <citation type="submission" date="2016-03" db="EMBL/GenBank/DDBJ databases">
        <title>The draft genome sequence of Fonsecaea nubica causative agent of cutaneous subcutaneous infection in human host.</title>
        <authorList>
            <person name="Costa F."/>
            <person name="Sybren D.H."/>
            <person name="Raittz R.T."/>
            <person name="Weiss V.A."/>
            <person name="Leao A.C."/>
            <person name="Gomes R."/>
            <person name="De Souza E.M."/>
            <person name="Pedrosa F.O."/>
            <person name="Steffens M.B."/>
            <person name="Bombassaro A."/>
            <person name="Tadra-Sfeir M.Z."/>
            <person name="Moreno L.F."/>
            <person name="Najafzadeh M.J."/>
            <person name="Felipe M.S."/>
            <person name="Teixeira M."/>
            <person name="Sun J."/>
            <person name="Xi L."/>
            <person name="Castro M.A."/>
            <person name="Vicente V.A."/>
        </authorList>
    </citation>
    <scope>NUCLEOTIDE SEQUENCE [LARGE SCALE GENOMIC DNA]</scope>
    <source>
        <strain evidence="4 5">CBS 269.64</strain>
    </source>
</reference>
<dbReference type="RefSeq" id="XP_022499676.1">
    <property type="nucleotide sequence ID" value="XM_022644372.1"/>
</dbReference>
<dbReference type="EMBL" id="LVCJ01000037">
    <property type="protein sequence ID" value="OAL34664.1"/>
    <property type="molecule type" value="Genomic_DNA"/>
</dbReference>
<dbReference type="InterPro" id="IPR016024">
    <property type="entry name" value="ARM-type_fold"/>
</dbReference>
<dbReference type="InterPro" id="IPR019442">
    <property type="entry name" value="THADA/TRM732_DUF2428"/>
</dbReference>
<sequence>MDPISCAISTEVPLPISLLSELGRGSLRAALANADGTQDVSGMLTIWHKLVLTATSPRVAEKHMTAAANTLCVYLHGAAQSNAVSLREFVLSQDVWFEVYHCVHKAFHDGKTKRAKQILETLCELLDQQNDPEVIAEVLRRTSLPLVRVVLLSLPRSEIKKACLILAFLFRKTPLLEQLDQLIQHCMDENRLLWTQRLSQHNLTMSDVSSIGQGNNPHFLLALIFAMTDLDTRSGAIKVCSLLCSDSTKSTTSSGLQVLAERAIQLYLERNHAVLGDFAENVLPVILDSKQKFMAFVQPYSKSCQESGPRMALFIAILKVGRAKSILTEPETLELFASAFPPRAPNLNDERKWQYWCKRMLMSADSEVRTLTYGLLVSSPATNALIPPETLECIATSLKYLHDDAGAHERGEILSITKRLLRRLQSSISTLRKPAQLVPSGNDVTSLLDAYSSFTMSFYGFLKEELNTGISYPRHILGLQSLQHLLDLGLEPASFARDDCLLKTLICLVLDPFEDVRSTAAAILQRLAAKDDDLIASAIGHGLLKKIEALAVRTLRADHADGMGRLSALINMHPSLNEPLQDFRFTDLAKDAYYLEQSTAGPGTVVLRPGCAIPIHALLLATSYRLRYLGREDARITSIRPTIVRVCENVWEQVRHQLCVDSPETAFEPEDEMANEGPKDLLAYSWRALRDSSLVLQSLILISTPSQELCSAVGDLCMDQLISLRHRGAFSTVAQTFSQCCDKVRLSTDSDVRGLIHKWYQIALNQINEQANRLTRRSAGLPAMIAALLSPVDSDHFSSALNDLMVIAERAIDGSLHLDIEDVKLPQVHALNCLKEVMTNSKFAVVVVQHLERMMELAATCLSSKVWAIRNCGLMLLRACINRLDTSSMGEAVASTDRSNGKEETSAPLTIALRLFDASASDINKDGRKSDTELVFAGLDLLGHTIFKGSEADAAAQLVTKHLMHSTWPVRDHAALLLATGILPGNPAAEIIKLLKEFGLSGPENQVHGILLCCRYLMRRAATTITCAELESILEYLIDPMVSSNEALVPHSPYVYAAWLDLLNDAASCVLENQWASDVRGIQRLQGHFPRAAQIDPAHYAYLSRRILLCKTYHILTRDQNLDGTSKEVRNLASQFLENVDALGFVLDVLSQKHGHNPPRIFLDLLICLVEDGSQHSFLPSAILEQMFTCLEQCLNHITDISIDVLRTLYYGLDLSQMHTTRDLRNATLKLQASLLGRMHTAPGGSFTEAGYLEAWLHDLQDISTDYFDYSTRSSAITAIYTYIEHLQPVGALELPSSFRMRLLLVLYDLLNDDDDEIRFEATHAARGLQLQQLSANDNVGSSALAARESLLSQLSRQFGQTSSLSEAAIVKIMSIGQIASDSSSHVGPLPFFDTSLNSRLQSISKSKNDLFAEERQNLYMDDIREIKEWTEILHDGNYSFQTRDLSRTVMKWTLEGLEQVLQVLEADRIIHLGPEDNTHKDTPFDPLLESLFLYPLGVTYDHTVLVLMVQVVSLAGVLIHHDTVLETQQMRATLEKIQGICRTSRVNPVMLGAVERALRRE</sequence>
<protein>
    <submittedName>
        <fullName evidence="4">Uncharacterized protein</fullName>
    </submittedName>
</protein>
<dbReference type="PANTHER" id="PTHR14387:SF0">
    <property type="entry name" value="DUF2428 DOMAIN-CONTAINING PROTEIN"/>
    <property type="match status" value="1"/>
</dbReference>
<dbReference type="Pfam" id="PF10350">
    <property type="entry name" value="DUF2428"/>
    <property type="match status" value="1"/>
</dbReference>
<dbReference type="GeneID" id="34589496"/>
<comment type="similarity">
    <text evidence="1">Belongs to the THADA family.</text>
</comment>
<dbReference type="Proteomes" id="UP000185904">
    <property type="component" value="Unassembled WGS sequence"/>
</dbReference>
<evidence type="ECO:0000313" key="4">
    <source>
        <dbReference type="EMBL" id="OAL34664.1"/>
    </source>
</evidence>
<name>A0A178CZQ8_9EURO</name>
<dbReference type="GO" id="GO:0030488">
    <property type="term" value="P:tRNA methylation"/>
    <property type="evidence" value="ECO:0007669"/>
    <property type="project" value="TreeGrafter"/>
</dbReference>
<dbReference type="Pfam" id="PF25150">
    <property type="entry name" value="TPR_Trm732"/>
    <property type="match status" value="1"/>
</dbReference>
<feature type="domain" description="tRNA (32-2'-O)-methyltransferase regulator THADA-like TPR repeats region" evidence="3">
    <location>
        <begin position="267"/>
        <end position="493"/>
    </location>
</feature>
<evidence type="ECO:0000256" key="1">
    <source>
        <dbReference type="ARBA" id="ARBA00010409"/>
    </source>
</evidence>
<dbReference type="PANTHER" id="PTHR14387">
    <property type="entry name" value="THADA/DEATH RECEPTOR INTERACTING PROTEIN"/>
    <property type="match status" value="1"/>
</dbReference>
<dbReference type="Pfam" id="PF26523">
    <property type="entry name" value="Trm732_C"/>
    <property type="match status" value="1"/>
</dbReference>
<comment type="caution">
    <text evidence="4">The sequence shown here is derived from an EMBL/GenBank/DDBJ whole genome shotgun (WGS) entry which is preliminary data.</text>
</comment>
<dbReference type="SUPFAM" id="SSF48371">
    <property type="entry name" value="ARM repeat"/>
    <property type="match status" value="1"/>
</dbReference>
<dbReference type="InterPro" id="IPR051954">
    <property type="entry name" value="tRNA_methyltransferase_THADA"/>
</dbReference>
<accession>A0A178CZQ8</accession>
<organism evidence="4 5">
    <name type="scientific">Fonsecaea nubica</name>
    <dbReference type="NCBI Taxonomy" id="856822"/>
    <lineage>
        <taxon>Eukaryota</taxon>
        <taxon>Fungi</taxon>
        <taxon>Dikarya</taxon>
        <taxon>Ascomycota</taxon>
        <taxon>Pezizomycotina</taxon>
        <taxon>Eurotiomycetes</taxon>
        <taxon>Chaetothyriomycetidae</taxon>
        <taxon>Chaetothyriales</taxon>
        <taxon>Herpotrichiellaceae</taxon>
        <taxon>Fonsecaea</taxon>
    </lineage>
</organism>
<evidence type="ECO:0000259" key="2">
    <source>
        <dbReference type="Pfam" id="PF10350"/>
    </source>
</evidence>
<dbReference type="GO" id="GO:0005829">
    <property type="term" value="C:cytosol"/>
    <property type="evidence" value="ECO:0007669"/>
    <property type="project" value="TreeGrafter"/>
</dbReference>
<dbReference type="OrthoDB" id="289314at2759"/>
<keyword evidence="5" id="KW-1185">Reference proteome</keyword>
<dbReference type="InterPro" id="IPR056843">
    <property type="entry name" value="THADA-like_TPR"/>
</dbReference>
<evidence type="ECO:0000313" key="5">
    <source>
        <dbReference type="Proteomes" id="UP000185904"/>
    </source>
</evidence>
<evidence type="ECO:0000259" key="3">
    <source>
        <dbReference type="Pfam" id="PF25150"/>
    </source>
</evidence>
<proteinExistence type="inferred from homology"/>
<gene>
    <name evidence="4" type="ORF">AYO20_06081</name>
</gene>